<protein>
    <submittedName>
        <fullName evidence="2">Short-chain dehydrogenase</fullName>
    </submittedName>
</protein>
<evidence type="ECO:0000256" key="1">
    <source>
        <dbReference type="ARBA" id="ARBA00023002"/>
    </source>
</evidence>
<sequence length="356" mass="39041">MPSISIIQSAIADLPNGPPVVAAIPGGTTGIGSYIAKSLATVFSKHGSKLRVYIVGRNAERGQKVISEGREISPGSEWRFVQATDLALISEVDNCCAEIIKQETEAPFHGGPARLDLLYMTHCYPILKERTTTKEGLDAFISTTYYSRIRFIMQLMPLLTASTVPGHVISVYAGGFEDGTRPGDLPIGCPPDSTYGVTSVRKHTTFMKTFLFEELAEKYAGKLSLTHIYPGLVDGPTFYSPEMPGWFRVLWWLFKPLAKLYMTSPQVCGDVTVYLATSRYPAKGQIKDSKRLMNGVHIASSSKAEPGGGAYTVGQRGDASDKISYEKVRKEGLSKQVWDHTMDTLERIEKQNAKGS</sequence>
<name>A0A179FZG4_METCM</name>
<gene>
    <name evidence="2" type="ORF">VFPPC_03376</name>
</gene>
<accession>A0A179FZG4</accession>
<evidence type="ECO:0000313" key="3">
    <source>
        <dbReference type="Proteomes" id="UP000078397"/>
    </source>
</evidence>
<keyword evidence="3" id="KW-1185">Reference proteome</keyword>
<dbReference type="STRING" id="1380566.A0A179FZG4"/>
<reference evidence="2 3" key="1">
    <citation type="journal article" date="2016" name="PLoS Pathog.">
        <title>Biosynthesis of antibiotic leucinostatins in bio-control fungus Purpureocillium lilacinum and their inhibition on phytophthora revealed by genome mining.</title>
        <authorList>
            <person name="Wang G."/>
            <person name="Liu Z."/>
            <person name="Lin R."/>
            <person name="Li E."/>
            <person name="Mao Z."/>
            <person name="Ling J."/>
            <person name="Yang Y."/>
            <person name="Yin W.B."/>
            <person name="Xie B."/>
        </authorList>
    </citation>
    <scope>NUCLEOTIDE SEQUENCE [LARGE SCALE GENOMIC DNA]</scope>
    <source>
        <strain evidence="2">170</strain>
    </source>
</reference>
<dbReference type="GeneID" id="28846879"/>
<dbReference type="InterPro" id="IPR036291">
    <property type="entry name" value="NAD(P)-bd_dom_sf"/>
</dbReference>
<evidence type="ECO:0000313" key="2">
    <source>
        <dbReference type="EMBL" id="OAQ71002.1"/>
    </source>
</evidence>
<proteinExistence type="predicted"/>
<dbReference type="EMBL" id="LSBJ02000002">
    <property type="protein sequence ID" value="OAQ71002.1"/>
    <property type="molecule type" value="Genomic_DNA"/>
</dbReference>
<dbReference type="Gene3D" id="3.40.50.720">
    <property type="entry name" value="NAD(P)-binding Rossmann-like Domain"/>
    <property type="match status" value="1"/>
</dbReference>
<dbReference type="RefSeq" id="XP_018147539.1">
    <property type="nucleotide sequence ID" value="XM_018282885.1"/>
</dbReference>
<dbReference type="PANTHER" id="PTHR47534:SF3">
    <property type="entry name" value="ALCOHOL DEHYDROGENASE-LIKE C-TERMINAL DOMAIN-CONTAINING PROTEIN"/>
    <property type="match status" value="1"/>
</dbReference>
<comment type="caution">
    <text evidence="2">The sequence shown here is derived from an EMBL/GenBank/DDBJ whole genome shotgun (WGS) entry which is preliminary data.</text>
</comment>
<dbReference type="Proteomes" id="UP000078397">
    <property type="component" value="Unassembled WGS sequence"/>
</dbReference>
<dbReference type="AlphaFoldDB" id="A0A179FZG4"/>
<organism evidence="2 3">
    <name type="scientific">Pochonia chlamydosporia 170</name>
    <dbReference type="NCBI Taxonomy" id="1380566"/>
    <lineage>
        <taxon>Eukaryota</taxon>
        <taxon>Fungi</taxon>
        <taxon>Dikarya</taxon>
        <taxon>Ascomycota</taxon>
        <taxon>Pezizomycotina</taxon>
        <taxon>Sordariomycetes</taxon>
        <taxon>Hypocreomycetidae</taxon>
        <taxon>Hypocreales</taxon>
        <taxon>Clavicipitaceae</taxon>
        <taxon>Pochonia</taxon>
    </lineage>
</organism>
<dbReference type="KEGG" id="pchm:VFPPC_03376"/>
<dbReference type="PANTHER" id="PTHR47534">
    <property type="entry name" value="YALI0E05731P"/>
    <property type="match status" value="1"/>
</dbReference>
<dbReference type="GO" id="GO:0016491">
    <property type="term" value="F:oxidoreductase activity"/>
    <property type="evidence" value="ECO:0007669"/>
    <property type="project" value="UniProtKB-KW"/>
</dbReference>
<dbReference type="SUPFAM" id="SSF51735">
    <property type="entry name" value="NAD(P)-binding Rossmann-fold domains"/>
    <property type="match status" value="1"/>
</dbReference>
<dbReference type="InterPro" id="IPR052228">
    <property type="entry name" value="Sec_Metab_Biosynth_Oxidored"/>
</dbReference>
<dbReference type="OrthoDB" id="2898509at2759"/>
<keyword evidence="1" id="KW-0560">Oxidoreductase</keyword>